<keyword evidence="1" id="KW-0812">Transmembrane</keyword>
<organism evidence="2 3">
    <name type="scientific">Orchesella dallaii</name>
    <dbReference type="NCBI Taxonomy" id="48710"/>
    <lineage>
        <taxon>Eukaryota</taxon>
        <taxon>Metazoa</taxon>
        <taxon>Ecdysozoa</taxon>
        <taxon>Arthropoda</taxon>
        <taxon>Hexapoda</taxon>
        <taxon>Collembola</taxon>
        <taxon>Entomobryomorpha</taxon>
        <taxon>Entomobryoidea</taxon>
        <taxon>Orchesellidae</taxon>
        <taxon>Orchesellinae</taxon>
        <taxon>Orchesella</taxon>
    </lineage>
</organism>
<evidence type="ECO:0008006" key="4">
    <source>
        <dbReference type="Google" id="ProtNLM"/>
    </source>
</evidence>
<name>A0ABP1QW03_9HEXA</name>
<evidence type="ECO:0000256" key="1">
    <source>
        <dbReference type="SAM" id="Phobius"/>
    </source>
</evidence>
<evidence type="ECO:0000313" key="2">
    <source>
        <dbReference type="EMBL" id="CAL8112846.1"/>
    </source>
</evidence>
<dbReference type="Proteomes" id="UP001642540">
    <property type="component" value="Unassembled WGS sequence"/>
</dbReference>
<keyword evidence="1" id="KW-0472">Membrane</keyword>
<protein>
    <recommendedName>
        <fullName evidence="4">Reverse transcriptase RNase H-like domain-containing protein</fullName>
    </recommendedName>
</protein>
<evidence type="ECO:0000313" key="3">
    <source>
        <dbReference type="Proteomes" id="UP001642540"/>
    </source>
</evidence>
<keyword evidence="1" id="KW-1133">Transmembrane helix</keyword>
<feature type="transmembrane region" description="Helical" evidence="1">
    <location>
        <begin position="6"/>
        <end position="28"/>
    </location>
</feature>
<dbReference type="EMBL" id="CAXLJM020000049">
    <property type="protein sequence ID" value="CAL8112846.1"/>
    <property type="molecule type" value="Genomic_DNA"/>
</dbReference>
<accession>A0ABP1QW03</accession>
<keyword evidence="3" id="KW-1185">Reference proteome</keyword>
<comment type="caution">
    <text evidence="2">The sequence shown here is derived from an EMBL/GenBank/DDBJ whole genome shotgun (WGS) entry which is preliminary data.</text>
</comment>
<gene>
    <name evidence="2" type="ORF">ODALV1_LOCUS15806</name>
</gene>
<proteinExistence type="predicted"/>
<reference evidence="2 3" key="1">
    <citation type="submission" date="2024-08" db="EMBL/GenBank/DDBJ databases">
        <authorList>
            <person name="Cucini C."/>
            <person name="Frati F."/>
        </authorList>
    </citation>
    <scope>NUCLEOTIDE SEQUENCE [LARGE SCALE GENOMIC DNA]</scope>
</reference>
<sequence length="453" mass="52446">MKPLIIAIIAVGATIVALFLIWLIYYSIKTIDYHSRKYEEESDKIKTPEATTVVSPSVTQTSLRLPKANTDNLNPIPPVVSTNKIETNNRATTINNLQQEATFEIINERVDESKVFNKAEFPKPSLVCSTSSATIITDLEVHNEHKSLPLHSIPKSEATKPTTEQAVKRLGEQKAEEIKSIRETISFLQHFHNNYDNSPSKIRSYFKETQTLILRPSYRSYVVDTERSKSNLIIAVDARPTVQAGYCVNLKEKWLQYYVIKCTDFPWMLHDRNDTTEFEMKNVIFALAIWYEEIIRNKSFQIFTDNNAIKRSTKYGTRTQQLLSHFEKCVGVKVSNKSGIHINRKENIQSFALFIKPADDFSRWKIVDAVNFLCNMYQIGKDNVTGTHYMQRPPSRNRNAWYNPTYFYSQVLQKAQRQIHLLGSDCSNPVCYKILWASLRDQQYNRNRGRLYS</sequence>